<dbReference type="InterPro" id="IPR042160">
    <property type="entry name" value="HD-Zip_IV"/>
</dbReference>
<keyword evidence="3" id="KW-1185">Reference proteome</keyword>
<dbReference type="PANTHER" id="PTHR45654">
    <property type="entry name" value="HOMEOBOX-LEUCINE ZIPPER PROTEIN MERISTEM L1"/>
    <property type="match status" value="1"/>
</dbReference>
<organism evidence="2 3">
    <name type="scientific">Arabidopsis arenosa</name>
    <name type="common">Sand rock-cress</name>
    <name type="synonym">Cardaminopsis arenosa</name>
    <dbReference type="NCBI Taxonomy" id="38785"/>
    <lineage>
        <taxon>Eukaryota</taxon>
        <taxon>Viridiplantae</taxon>
        <taxon>Streptophyta</taxon>
        <taxon>Embryophyta</taxon>
        <taxon>Tracheophyta</taxon>
        <taxon>Spermatophyta</taxon>
        <taxon>Magnoliopsida</taxon>
        <taxon>eudicotyledons</taxon>
        <taxon>Gunneridae</taxon>
        <taxon>Pentapetalae</taxon>
        <taxon>rosids</taxon>
        <taxon>malvids</taxon>
        <taxon>Brassicales</taxon>
        <taxon>Brassicaceae</taxon>
        <taxon>Camelineae</taxon>
        <taxon>Arabidopsis</taxon>
    </lineage>
</organism>
<evidence type="ECO:0000313" key="3">
    <source>
        <dbReference type="Proteomes" id="UP000682877"/>
    </source>
</evidence>
<evidence type="ECO:0000259" key="1">
    <source>
        <dbReference type="PROSITE" id="PS50848"/>
    </source>
</evidence>
<dbReference type="PANTHER" id="PTHR45654:SF5">
    <property type="entry name" value="HOMEOBOX-LEUCINE ZIPPER PROTEIN ANTHOCYANINLESS 2-RELATED"/>
    <property type="match status" value="1"/>
</dbReference>
<sequence>MDSVQNHLERISLLEEPLWMSNSLSVNTKFLDMSEYRRQFCSESARWFPMQMEGGVSTVASKTSGEVWIYDPLPLIRWFMNTEAWKDIFSCIVIDTSIVPGGRRLPPPDINEDTELAEIEIQAQLQLLTPLVGLRETIFKRACYRLEDGRSWLLVDLPINDSSRCQLPFIRSCLVCPSSNFPGECRRLARLGHYYYFASEARRATLERLVMRAKEMKRRFYSGIASATPRALPIDDDAHECVSFAMDSNYWVAAKSTKFCVQHHKLFESVQSVDCLVGEKLIEIPSDEEENCISLHRHTEHVDKRMVRQTCLDESGGVLVTAQMDSESLDNEDDVSTVITSAFGLSIHSDYDSSILTISYVQPPSSSSQSHWKKEISNEICNIIQDIELQNLV</sequence>
<dbReference type="GO" id="GO:0008289">
    <property type="term" value="F:lipid binding"/>
    <property type="evidence" value="ECO:0007669"/>
    <property type="project" value="InterPro"/>
</dbReference>
<dbReference type="EMBL" id="LR999451">
    <property type="protein sequence ID" value="CAE5956249.1"/>
    <property type="molecule type" value="Genomic_DNA"/>
</dbReference>
<dbReference type="Proteomes" id="UP000682877">
    <property type="component" value="Chromosome 1"/>
</dbReference>
<gene>
    <name evidence="2" type="ORF">AARE701A_LOCUS34</name>
</gene>
<dbReference type="GO" id="GO:0003677">
    <property type="term" value="F:DNA binding"/>
    <property type="evidence" value="ECO:0007669"/>
    <property type="project" value="UniProtKB-KW"/>
</dbReference>
<protein>
    <recommendedName>
        <fullName evidence="1">START domain-containing protein</fullName>
    </recommendedName>
</protein>
<dbReference type="AlphaFoldDB" id="A0A8S1ZEQ2"/>
<dbReference type="SUPFAM" id="SSF55961">
    <property type="entry name" value="Bet v1-like"/>
    <property type="match status" value="1"/>
</dbReference>
<feature type="domain" description="START" evidence="1">
    <location>
        <begin position="1"/>
        <end position="160"/>
    </location>
</feature>
<name>A0A8S1ZEQ2_ARAAE</name>
<dbReference type="InterPro" id="IPR002913">
    <property type="entry name" value="START_lipid-bd_dom"/>
</dbReference>
<dbReference type="PROSITE" id="PS50848">
    <property type="entry name" value="START"/>
    <property type="match status" value="1"/>
</dbReference>
<proteinExistence type="predicted"/>
<reference evidence="2" key="1">
    <citation type="submission" date="2021-01" db="EMBL/GenBank/DDBJ databases">
        <authorList>
            <person name="Bezrukov I."/>
        </authorList>
    </citation>
    <scope>NUCLEOTIDE SEQUENCE</scope>
</reference>
<evidence type="ECO:0000313" key="2">
    <source>
        <dbReference type="EMBL" id="CAE5956249.1"/>
    </source>
</evidence>
<accession>A0A8S1ZEQ2</accession>